<dbReference type="PANTHER" id="PTHR40691">
    <property type="entry name" value="(NA+)-NQR MATURATION NQRM"/>
    <property type="match status" value="1"/>
</dbReference>
<evidence type="ECO:0000256" key="1">
    <source>
        <dbReference type="SAM" id="Phobius"/>
    </source>
</evidence>
<evidence type="ECO:0000313" key="2">
    <source>
        <dbReference type="EMBL" id="RYU46447.1"/>
    </source>
</evidence>
<feature type="transmembrane region" description="Helical" evidence="1">
    <location>
        <begin position="6"/>
        <end position="24"/>
    </location>
</feature>
<dbReference type="PANTHER" id="PTHR40691:SF3">
    <property type="entry name" value="(NA+)-NQR MATURATION NQRM"/>
    <property type="match status" value="1"/>
</dbReference>
<reference evidence="2 3" key="1">
    <citation type="submission" date="2019-02" db="EMBL/GenBank/DDBJ databases">
        <title>Genome sequences of Aliivibrio finisterrensis strains from farmed Atlantic salmon.</title>
        <authorList>
            <person name="Bowman J.P."/>
        </authorList>
    </citation>
    <scope>NUCLEOTIDE SEQUENCE [LARGE SCALE GENOMIC DNA]</scope>
    <source>
        <strain evidence="2 3">A32</strain>
    </source>
</reference>
<dbReference type="GeneID" id="56275415"/>
<dbReference type="RefSeq" id="WP_130087252.1">
    <property type="nucleotide sequence ID" value="NZ_SEZJ01000007.1"/>
</dbReference>
<protein>
    <submittedName>
        <fullName evidence="2">(Na+)-NQR maturation NqrM</fullName>
    </submittedName>
</protein>
<dbReference type="AlphaFoldDB" id="A0A4Q5KJK5"/>
<keyword evidence="1" id="KW-0472">Membrane</keyword>
<dbReference type="Pfam" id="PF04400">
    <property type="entry name" value="NqrM"/>
    <property type="match status" value="1"/>
</dbReference>
<accession>A0A4Q5KJK5</accession>
<comment type="caution">
    <text evidence="2">The sequence shown here is derived from an EMBL/GenBank/DDBJ whole genome shotgun (WGS) entry which is preliminary data.</text>
</comment>
<organism evidence="2 3">
    <name type="scientific">Aliivibrio finisterrensis</name>
    <dbReference type="NCBI Taxonomy" id="511998"/>
    <lineage>
        <taxon>Bacteria</taxon>
        <taxon>Pseudomonadati</taxon>
        <taxon>Pseudomonadota</taxon>
        <taxon>Gammaproteobacteria</taxon>
        <taxon>Vibrionales</taxon>
        <taxon>Vibrionaceae</taxon>
        <taxon>Aliivibrio</taxon>
    </lineage>
</organism>
<name>A0A4Q5KJK5_9GAMM</name>
<dbReference type="Proteomes" id="UP000293465">
    <property type="component" value="Unassembled WGS sequence"/>
</dbReference>
<sequence>MSTVLITFGVFVLVILLMALGVIFGRKEIQGSCGGLNNVGVDKVCNCETTCDEHKLYQISEPSEK</sequence>
<proteinExistence type="predicted"/>
<keyword evidence="1" id="KW-1133">Transmembrane helix</keyword>
<dbReference type="EMBL" id="SEZJ01000007">
    <property type="protein sequence ID" value="RYU46447.1"/>
    <property type="molecule type" value="Genomic_DNA"/>
</dbReference>
<evidence type="ECO:0000313" key="3">
    <source>
        <dbReference type="Proteomes" id="UP000293465"/>
    </source>
</evidence>
<gene>
    <name evidence="2" type="primary">nqrM</name>
    <name evidence="2" type="ORF">ERW49_10155</name>
</gene>
<dbReference type="OrthoDB" id="8455822at2"/>
<dbReference type="InterPro" id="IPR007495">
    <property type="entry name" value="NqrM"/>
</dbReference>
<keyword evidence="1" id="KW-0812">Transmembrane</keyword>